<feature type="region of interest" description="Disordered" evidence="1">
    <location>
        <begin position="68"/>
        <end position="138"/>
    </location>
</feature>
<comment type="caution">
    <text evidence="3">The sequence shown here is derived from an EMBL/GenBank/DDBJ whole genome shotgun (WGS) entry which is preliminary data.</text>
</comment>
<evidence type="ECO:0000313" key="4">
    <source>
        <dbReference type="Proteomes" id="UP001211907"/>
    </source>
</evidence>
<sequence>MQILSVLAIILAGTATIGASAKKCAPQYVPPTGVPVATSDALVVATATTITTADATSVVAAATTAEVPVSATQSPDVVPTTDATAPAPAPQTENDAPASATVEAPAPAPQSVVDLPASTSAASVTPSGDLADSNIPSPTSNLPAPAINGCNGDNLEICKIIAASDFQTAAEAAVTVSSEFNQACLDLNNHARYFYGNPNPYLVWNQGLANWAVVSSAYAETIGCYNCHTYSGSGMNLPWGQNLFLGYSTCADAYFGWITQEAEGNGNEGEITHFLNAAGWSVDPTGGTGFTQIGCGTYGGAIVCNIGLDLESVTSSLENMPTDFHTALALALQGISYPS</sequence>
<evidence type="ECO:0000256" key="2">
    <source>
        <dbReference type="SAM" id="SignalP"/>
    </source>
</evidence>
<dbReference type="Gene3D" id="3.40.33.10">
    <property type="entry name" value="CAP"/>
    <property type="match status" value="1"/>
</dbReference>
<feature type="compositionally biased region" description="Low complexity" evidence="1">
    <location>
        <begin position="68"/>
        <end position="86"/>
    </location>
</feature>
<accession>A0AAD5T4K1</accession>
<dbReference type="Proteomes" id="UP001211907">
    <property type="component" value="Unassembled WGS sequence"/>
</dbReference>
<reference evidence="3" key="1">
    <citation type="submission" date="2020-05" db="EMBL/GenBank/DDBJ databases">
        <title>Phylogenomic resolution of chytrid fungi.</title>
        <authorList>
            <person name="Stajich J.E."/>
            <person name="Amses K."/>
            <person name="Simmons R."/>
            <person name="Seto K."/>
            <person name="Myers J."/>
            <person name="Bonds A."/>
            <person name="Quandt C.A."/>
            <person name="Barry K."/>
            <person name="Liu P."/>
            <person name="Grigoriev I."/>
            <person name="Longcore J.E."/>
            <person name="James T.Y."/>
        </authorList>
    </citation>
    <scope>NUCLEOTIDE SEQUENCE</scope>
    <source>
        <strain evidence="3">JEL0513</strain>
    </source>
</reference>
<keyword evidence="4" id="KW-1185">Reference proteome</keyword>
<dbReference type="EMBL" id="JADGJH010000533">
    <property type="protein sequence ID" value="KAJ3126960.1"/>
    <property type="molecule type" value="Genomic_DNA"/>
</dbReference>
<evidence type="ECO:0000313" key="3">
    <source>
        <dbReference type="EMBL" id="KAJ3126960.1"/>
    </source>
</evidence>
<dbReference type="InterPro" id="IPR035940">
    <property type="entry name" value="CAP_sf"/>
</dbReference>
<evidence type="ECO:0000256" key="1">
    <source>
        <dbReference type="SAM" id="MobiDB-lite"/>
    </source>
</evidence>
<name>A0AAD5T4K1_9FUNG</name>
<dbReference type="SUPFAM" id="SSF55797">
    <property type="entry name" value="PR-1-like"/>
    <property type="match status" value="1"/>
</dbReference>
<organism evidence="3 4">
    <name type="scientific">Physocladia obscura</name>
    <dbReference type="NCBI Taxonomy" id="109957"/>
    <lineage>
        <taxon>Eukaryota</taxon>
        <taxon>Fungi</taxon>
        <taxon>Fungi incertae sedis</taxon>
        <taxon>Chytridiomycota</taxon>
        <taxon>Chytridiomycota incertae sedis</taxon>
        <taxon>Chytridiomycetes</taxon>
        <taxon>Chytridiales</taxon>
        <taxon>Chytriomycetaceae</taxon>
        <taxon>Physocladia</taxon>
    </lineage>
</organism>
<keyword evidence="2" id="KW-0732">Signal</keyword>
<proteinExistence type="predicted"/>
<protein>
    <submittedName>
        <fullName evidence="3">Uncharacterized protein</fullName>
    </submittedName>
</protein>
<dbReference type="AlphaFoldDB" id="A0AAD5T4K1"/>
<gene>
    <name evidence="3" type="ORF">HK100_009993</name>
</gene>
<feature type="compositionally biased region" description="Low complexity" evidence="1">
    <location>
        <begin position="116"/>
        <end position="127"/>
    </location>
</feature>
<feature type="signal peptide" evidence="2">
    <location>
        <begin position="1"/>
        <end position="21"/>
    </location>
</feature>
<feature type="chain" id="PRO_5042102033" evidence="2">
    <location>
        <begin position="22"/>
        <end position="339"/>
    </location>
</feature>